<dbReference type="PROSITE" id="PS50110">
    <property type="entry name" value="RESPONSE_REGULATORY"/>
    <property type="match status" value="1"/>
</dbReference>
<feature type="modified residue" description="4-aspartylphosphate" evidence="8">
    <location>
        <position position="55"/>
    </location>
</feature>
<dbReference type="InterPro" id="IPR001789">
    <property type="entry name" value="Sig_transdc_resp-reg_receiver"/>
</dbReference>
<dbReference type="STRING" id="189425.PGRAT_22990"/>
<dbReference type="RefSeq" id="WP_025706313.1">
    <property type="nucleotide sequence ID" value="NZ_CP009287.1"/>
</dbReference>
<dbReference type="PANTHER" id="PTHR42713">
    <property type="entry name" value="HISTIDINE KINASE-RELATED"/>
    <property type="match status" value="1"/>
</dbReference>
<dbReference type="OrthoDB" id="342399at2"/>
<evidence type="ECO:0000256" key="8">
    <source>
        <dbReference type="PROSITE-ProRule" id="PRU00169"/>
    </source>
</evidence>
<dbReference type="InterPro" id="IPR009057">
    <property type="entry name" value="Homeodomain-like_sf"/>
</dbReference>
<dbReference type="SUPFAM" id="SSF52172">
    <property type="entry name" value="CheY-like"/>
    <property type="match status" value="1"/>
</dbReference>
<dbReference type="HOGENOM" id="CLU_000445_5_0_9"/>
<feature type="domain" description="HTH araC/xylS-type" evidence="9">
    <location>
        <begin position="415"/>
        <end position="513"/>
    </location>
</feature>
<organism evidence="11 12">
    <name type="scientific">Paenibacillus graminis</name>
    <dbReference type="NCBI Taxonomy" id="189425"/>
    <lineage>
        <taxon>Bacteria</taxon>
        <taxon>Bacillati</taxon>
        <taxon>Bacillota</taxon>
        <taxon>Bacilli</taxon>
        <taxon>Bacillales</taxon>
        <taxon>Paenibacillaceae</taxon>
        <taxon>Paenibacillus</taxon>
    </lineage>
</organism>
<proteinExistence type="predicted"/>
<dbReference type="Pfam" id="PF12833">
    <property type="entry name" value="HTH_18"/>
    <property type="match status" value="1"/>
</dbReference>
<evidence type="ECO:0000256" key="1">
    <source>
        <dbReference type="ARBA" id="ARBA00004496"/>
    </source>
</evidence>
<dbReference type="GO" id="GO:0003700">
    <property type="term" value="F:DNA-binding transcription factor activity"/>
    <property type="evidence" value="ECO:0007669"/>
    <property type="project" value="InterPro"/>
</dbReference>
<evidence type="ECO:0000256" key="7">
    <source>
        <dbReference type="ARBA" id="ARBA00023163"/>
    </source>
</evidence>
<dbReference type="InterPro" id="IPR041522">
    <property type="entry name" value="CdaR_GGDEF"/>
</dbReference>
<keyword evidence="12" id="KW-1185">Reference proteome</keyword>
<keyword evidence="3 8" id="KW-0597">Phosphoprotein</keyword>
<keyword evidence="7" id="KW-0804">Transcription</keyword>
<dbReference type="InterPro" id="IPR051552">
    <property type="entry name" value="HptR"/>
</dbReference>
<dbReference type="AlphaFoldDB" id="A0A089M8R7"/>
<comment type="subcellular location">
    <subcellularLocation>
        <location evidence="1">Cytoplasm</location>
    </subcellularLocation>
</comment>
<dbReference type="GO" id="GO:0000160">
    <property type="term" value="P:phosphorelay signal transduction system"/>
    <property type="evidence" value="ECO:0007669"/>
    <property type="project" value="UniProtKB-KW"/>
</dbReference>
<keyword evidence="4" id="KW-0902">Two-component regulatory system</keyword>
<dbReference type="eggNOG" id="COG4753">
    <property type="taxonomic scope" value="Bacteria"/>
</dbReference>
<keyword evidence="2" id="KW-0963">Cytoplasm</keyword>
<dbReference type="PANTHER" id="PTHR42713:SF3">
    <property type="entry name" value="TRANSCRIPTIONAL REGULATORY PROTEIN HPTR"/>
    <property type="match status" value="1"/>
</dbReference>
<dbReference type="EMBL" id="CP009287">
    <property type="protein sequence ID" value="AIQ70196.1"/>
    <property type="molecule type" value="Genomic_DNA"/>
</dbReference>
<evidence type="ECO:0000256" key="5">
    <source>
        <dbReference type="ARBA" id="ARBA00023015"/>
    </source>
</evidence>
<dbReference type="Proteomes" id="UP000029500">
    <property type="component" value="Chromosome"/>
</dbReference>
<dbReference type="SMART" id="SM00342">
    <property type="entry name" value="HTH_ARAC"/>
    <property type="match status" value="1"/>
</dbReference>
<evidence type="ECO:0000256" key="2">
    <source>
        <dbReference type="ARBA" id="ARBA00022490"/>
    </source>
</evidence>
<name>A0A089M8R7_9BACL</name>
<evidence type="ECO:0000256" key="4">
    <source>
        <dbReference type="ARBA" id="ARBA00023012"/>
    </source>
</evidence>
<dbReference type="eggNOG" id="COG2207">
    <property type="taxonomic scope" value="Bacteria"/>
</dbReference>
<keyword evidence="6" id="KW-0238">DNA-binding</keyword>
<dbReference type="Pfam" id="PF17853">
    <property type="entry name" value="GGDEF_2"/>
    <property type="match status" value="1"/>
</dbReference>
<dbReference type="KEGG" id="pgm:PGRAT_22990"/>
<evidence type="ECO:0000256" key="6">
    <source>
        <dbReference type="ARBA" id="ARBA00023125"/>
    </source>
</evidence>
<evidence type="ECO:0000313" key="12">
    <source>
        <dbReference type="Proteomes" id="UP000029500"/>
    </source>
</evidence>
<dbReference type="Gene3D" id="3.40.50.2300">
    <property type="match status" value="1"/>
</dbReference>
<dbReference type="Pfam" id="PF00072">
    <property type="entry name" value="Response_reg"/>
    <property type="match status" value="1"/>
</dbReference>
<dbReference type="InterPro" id="IPR018060">
    <property type="entry name" value="HTH_AraC"/>
</dbReference>
<dbReference type="PROSITE" id="PS01124">
    <property type="entry name" value="HTH_ARAC_FAMILY_2"/>
    <property type="match status" value="1"/>
</dbReference>
<accession>A0A089M8R7</accession>
<dbReference type="Gene3D" id="1.10.10.60">
    <property type="entry name" value="Homeodomain-like"/>
    <property type="match status" value="2"/>
</dbReference>
<evidence type="ECO:0000313" key="11">
    <source>
        <dbReference type="EMBL" id="AIQ70196.1"/>
    </source>
</evidence>
<evidence type="ECO:0000259" key="9">
    <source>
        <dbReference type="PROSITE" id="PS01124"/>
    </source>
</evidence>
<dbReference type="SMART" id="SM00448">
    <property type="entry name" value="REC"/>
    <property type="match status" value="1"/>
</dbReference>
<dbReference type="InterPro" id="IPR011006">
    <property type="entry name" value="CheY-like_superfamily"/>
</dbReference>
<evidence type="ECO:0008006" key="13">
    <source>
        <dbReference type="Google" id="ProtNLM"/>
    </source>
</evidence>
<dbReference type="CDD" id="cd17536">
    <property type="entry name" value="REC_YesN-like"/>
    <property type="match status" value="1"/>
</dbReference>
<dbReference type="SUPFAM" id="SSF46689">
    <property type="entry name" value="Homeodomain-like"/>
    <property type="match status" value="2"/>
</dbReference>
<evidence type="ECO:0000259" key="10">
    <source>
        <dbReference type="PROSITE" id="PS50110"/>
    </source>
</evidence>
<reference evidence="11 12" key="1">
    <citation type="submission" date="2014-08" db="EMBL/GenBank/DDBJ databases">
        <title>Comparative genomics of the Paenibacillus odorifer group.</title>
        <authorList>
            <person name="den Bakker H.C."/>
            <person name="Tsai Y.-C."/>
            <person name="Martin N."/>
            <person name="Korlach J."/>
            <person name="Wiedmann M."/>
        </authorList>
    </citation>
    <scope>NUCLEOTIDE SEQUENCE [LARGE SCALE GENOMIC DNA]</scope>
    <source>
        <strain evidence="11 12">DSM 15220</strain>
    </source>
</reference>
<dbReference type="GO" id="GO:0005737">
    <property type="term" value="C:cytoplasm"/>
    <property type="evidence" value="ECO:0007669"/>
    <property type="project" value="UniProtKB-SubCell"/>
</dbReference>
<protein>
    <recommendedName>
        <fullName evidence="13">AraC family transcriptional regulator</fullName>
    </recommendedName>
</protein>
<sequence>MFKVLLVDDEVYVRKGLLELIQWESLKFSIVGEANNGAEALDMMEQLEPDLVITDIRMPILDGLDLIRSVNEHAGLDSIFIIISGFHDFKYAQQALRYGVHDYILKPIDEEEMTATLRKLSYAMGRKRIATLTNDDLTTSAIMEALVQENLQAEDAEPYAAALGLEGESGFLYAVTEIHAGQQDKQTTVKQFQEALHSLEEGGAGIPVLEQQPGTFGMLLCTGRITGGRGGLARHLERLRALLSERLNTGLSLYAGDPVDSLVHVHRSYSEANEAARHKYAENTGVIMYSCVTDKPLYVFDMSPVLASKLIMQIEEGNKKDYQQTVNSMFRLFHEQRFTPQAVTGSLSRCMTGILGVIKEMDGNEEEILRLKDLAERGHGQWSLQMLQEHFMQAVQEAAEYIARLRKAQCLGGIKPVKRYIDTHYRENISLKSIAAEFYMNAVYLGRLFRKTYGVYFNDYLLELRIQEAKKLLRQSDLRMYEIAGRVGFQNADYFVTQFEKLEQISPSEYRNMLIHKE</sequence>
<keyword evidence="5" id="KW-0805">Transcription regulation</keyword>
<feature type="domain" description="Response regulatory" evidence="10">
    <location>
        <begin position="3"/>
        <end position="121"/>
    </location>
</feature>
<gene>
    <name evidence="11" type="ORF">PGRAT_22990</name>
</gene>
<evidence type="ECO:0000256" key="3">
    <source>
        <dbReference type="ARBA" id="ARBA00022553"/>
    </source>
</evidence>
<dbReference type="GO" id="GO:0043565">
    <property type="term" value="F:sequence-specific DNA binding"/>
    <property type="evidence" value="ECO:0007669"/>
    <property type="project" value="InterPro"/>
</dbReference>